<dbReference type="Proteomes" id="UP000317557">
    <property type="component" value="Unassembled WGS sequence"/>
</dbReference>
<proteinExistence type="inferred from homology"/>
<keyword evidence="8" id="KW-0406">Ion transport</keyword>
<keyword evidence="8" id="KW-0460">Magnesium</keyword>
<dbReference type="GO" id="GO:0005886">
    <property type="term" value="C:plasma membrane"/>
    <property type="evidence" value="ECO:0007669"/>
    <property type="project" value="UniProtKB-SubCell"/>
</dbReference>
<dbReference type="Pfam" id="PF01544">
    <property type="entry name" value="CorA"/>
    <property type="match status" value="1"/>
</dbReference>
<evidence type="ECO:0000256" key="3">
    <source>
        <dbReference type="ARBA" id="ARBA00022448"/>
    </source>
</evidence>
<dbReference type="GO" id="GO:0015095">
    <property type="term" value="F:magnesium ion transmembrane transporter activity"/>
    <property type="evidence" value="ECO:0007669"/>
    <property type="project" value="UniProtKB-UniRule"/>
</dbReference>
<dbReference type="InterPro" id="IPR045863">
    <property type="entry name" value="CorA_TM1_TM2"/>
</dbReference>
<dbReference type="CDD" id="cd12828">
    <property type="entry name" value="TmCorA-like_1"/>
    <property type="match status" value="1"/>
</dbReference>
<evidence type="ECO:0000256" key="5">
    <source>
        <dbReference type="ARBA" id="ARBA00022692"/>
    </source>
</evidence>
<evidence type="ECO:0000313" key="11">
    <source>
        <dbReference type="Proteomes" id="UP000317557"/>
    </source>
</evidence>
<evidence type="ECO:0000256" key="8">
    <source>
        <dbReference type="RuleBase" id="RU362010"/>
    </source>
</evidence>
<organism evidence="10 11">
    <name type="scientific">Gracilimonas mengyeensis</name>
    <dbReference type="NCBI Taxonomy" id="1302730"/>
    <lineage>
        <taxon>Bacteria</taxon>
        <taxon>Pseudomonadati</taxon>
        <taxon>Balneolota</taxon>
        <taxon>Balneolia</taxon>
        <taxon>Balneolales</taxon>
        <taxon>Balneolaceae</taxon>
        <taxon>Gracilimonas</taxon>
    </lineage>
</organism>
<dbReference type="InterPro" id="IPR002523">
    <property type="entry name" value="MgTranspt_CorA/ZnTranspt_ZntB"/>
</dbReference>
<keyword evidence="7 8" id="KW-0472">Membrane</keyword>
<evidence type="ECO:0000256" key="2">
    <source>
        <dbReference type="ARBA" id="ARBA00009765"/>
    </source>
</evidence>
<feature type="transmembrane region" description="Helical" evidence="8">
    <location>
        <begin position="340"/>
        <end position="360"/>
    </location>
</feature>
<dbReference type="NCBIfam" id="TIGR00383">
    <property type="entry name" value="corA"/>
    <property type="match status" value="1"/>
</dbReference>
<dbReference type="GO" id="GO:0050897">
    <property type="term" value="F:cobalt ion binding"/>
    <property type="evidence" value="ECO:0007669"/>
    <property type="project" value="TreeGrafter"/>
</dbReference>
<dbReference type="InterPro" id="IPR045861">
    <property type="entry name" value="CorA_cytoplasmic_dom"/>
</dbReference>
<name>A0A521E1P1_9BACT</name>
<dbReference type="EMBL" id="FXTP01000010">
    <property type="protein sequence ID" value="SMO77874.1"/>
    <property type="molecule type" value="Genomic_DNA"/>
</dbReference>
<accession>A0A521E1P1</accession>
<reference evidence="10 11" key="1">
    <citation type="submission" date="2017-05" db="EMBL/GenBank/DDBJ databases">
        <authorList>
            <person name="Varghese N."/>
            <person name="Submissions S."/>
        </authorList>
    </citation>
    <scope>NUCLEOTIDE SEQUENCE [LARGE SCALE GENOMIC DNA]</scope>
    <source>
        <strain evidence="10 11">DSM 21985</strain>
    </source>
</reference>
<keyword evidence="9" id="KW-0175">Coiled coil</keyword>
<keyword evidence="4 8" id="KW-1003">Cell membrane</keyword>
<dbReference type="GO" id="GO:0015087">
    <property type="term" value="F:cobalt ion transmembrane transporter activity"/>
    <property type="evidence" value="ECO:0007669"/>
    <property type="project" value="UniProtKB-UniRule"/>
</dbReference>
<comment type="similarity">
    <text evidence="2 8">Belongs to the CorA metal ion transporter (MIT) (TC 1.A.35) family.</text>
</comment>
<dbReference type="Gene3D" id="3.30.460.20">
    <property type="entry name" value="CorA soluble domain-like"/>
    <property type="match status" value="1"/>
</dbReference>
<sequence length="366" mass="42980">MVRKITKRLPVPSFLKQRKTTKKPGQAPGTLHFTGEQRLDHVLMNLYDYDAEQLSEHDLSKIEDSKPYLDSPSKTWINVCGLHDIEKLKEIWQYFELHPLIQEDILNTNQRSKIEEYPDHMFFVLRMMSFSEDTGVLNVEQVSIVLSSNSVLSFQEDDFPIYEPVLHRLRSGAPRLRNHGPDYLAYALIDTIVDHYFKVLEKLGDEIEDLENEILQESDEDIPQKIHALRRKLIFFRRSVWPMRDSLNSLLREESPLIDEENKVFFRDVYDHLVQIIDGVENYRDMALGMLDMHMSQVSNKMNEVMKVLTIIATIFIPLTFIAGIYGMNFEYMPELSVPWAYPAVWGIMIVAAVVMLFYFRKKKWL</sequence>
<evidence type="ECO:0000256" key="9">
    <source>
        <dbReference type="SAM" id="Coils"/>
    </source>
</evidence>
<evidence type="ECO:0000256" key="1">
    <source>
        <dbReference type="ARBA" id="ARBA00004651"/>
    </source>
</evidence>
<feature type="coiled-coil region" evidence="9">
    <location>
        <begin position="193"/>
        <end position="220"/>
    </location>
</feature>
<evidence type="ECO:0000256" key="7">
    <source>
        <dbReference type="ARBA" id="ARBA00023136"/>
    </source>
</evidence>
<dbReference type="RefSeq" id="WP_142454886.1">
    <property type="nucleotide sequence ID" value="NZ_FXTP01000010.1"/>
</dbReference>
<keyword evidence="5 8" id="KW-0812">Transmembrane</keyword>
<dbReference type="Gene3D" id="1.20.58.340">
    <property type="entry name" value="Magnesium transport protein CorA, transmembrane region"/>
    <property type="match status" value="2"/>
</dbReference>
<comment type="subcellular location">
    <subcellularLocation>
        <location evidence="1">Cell membrane</location>
        <topology evidence="1">Multi-pass membrane protein</topology>
    </subcellularLocation>
    <subcellularLocation>
        <location evidence="8">Membrane</location>
        <topology evidence="8">Multi-pass membrane protein</topology>
    </subcellularLocation>
</comment>
<dbReference type="AlphaFoldDB" id="A0A521E1P1"/>
<dbReference type="SUPFAM" id="SSF144083">
    <property type="entry name" value="Magnesium transport protein CorA, transmembrane region"/>
    <property type="match status" value="1"/>
</dbReference>
<dbReference type="PANTHER" id="PTHR46494:SF1">
    <property type="entry name" value="CORA FAMILY METAL ION TRANSPORTER (EUROFUNG)"/>
    <property type="match status" value="1"/>
</dbReference>
<dbReference type="PANTHER" id="PTHR46494">
    <property type="entry name" value="CORA FAMILY METAL ION TRANSPORTER (EUROFUNG)"/>
    <property type="match status" value="1"/>
</dbReference>
<dbReference type="InterPro" id="IPR004488">
    <property type="entry name" value="Mg/Co-transport_prot_CorA"/>
</dbReference>
<dbReference type="FunFam" id="1.20.58.340:FF:000012">
    <property type="entry name" value="Magnesium transport protein CorA"/>
    <property type="match status" value="1"/>
</dbReference>
<dbReference type="SUPFAM" id="SSF143865">
    <property type="entry name" value="CorA soluble domain-like"/>
    <property type="match status" value="1"/>
</dbReference>
<feature type="transmembrane region" description="Helical" evidence="8">
    <location>
        <begin position="308"/>
        <end position="328"/>
    </location>
</feature>
<dbReference type="OrthoDB" id="9803416at2"/>
<evidence type="ECO:0000256" key="4">
    <source>
        <dbReference type="ARBA" id="ARBA00022475"/>
    </source>
</evidence>
<keyword evidence="6 8" id="KW-1133">Transmembrane helix</keyword>
<comment type="function">
    <text evidence="8">Mediates influx of magnesium ions.</text>
</comment>
<protein>
    <recommendedName>
        <fullName evidence="8">Magnesium transport protein CorA</fullName>
    </recommendedName>
</protein>
<gene>
    <name evidence="8" type="primary">corA</name>
    <name evidence="10" type="ORF">SAMN06265219_11068</name>
</gene>
<dbReference type="GO" id="GO:0000287">
    <property type="term" value="F:magnesium ion binding"/>
    <property type="evidence" value="ECO:0007669"/>
    <property type="project" value="TreeGrafter"/>
</dbReference>
<evidence type="ECO:0000313" key="10">
    <source>
        <dbReference type="EMBL" id="SMO77874.1"/>
    </source>
</evidence>
<keyword evidence="11" id="KW-1185">Reference proteome</keyword>
<evidence type="ECO:0000256" key="6">
    <source>
        <dbReference type="ARBA" id="ARBA00022989"/>
    </source>
</evidence>
<keyword evidence="3 8" id="KW-0813">Transport</keyword>